<evidence type="ECO:0000256" key="4">
    <source>
        <dbReference type="ARBA" id="ARBA00023002"/>
    </source>
</evidence>
<gene>
    <name evidence="7" type="ORF">GCM10022255_113010</name>
</gene>
<evidence type="ECO:0008006" key="9">
    <source>
        <dbReference type="Google" id="ProtNLM"/>
    </source>
</evidence>
<dbReference type="InterPro" id="IPR001128">
    <property type="entry name" value="Cyt_P450"/>
</dbReference>
<dbReference type="EMBL" id="BAABAT010000085">
    <property type="protein sequence ID" value="GAA4263938.1"/>
    <property type="molecule type" value="Genomic_DNA"/>
</dbReference>
<evidence type="ECO:0000313" key="7">
    <source>
        <dbReference type="EMBL" id="GAA4263938.1"/>
    </source>
</evidence>
<keyword evidence="4" id="KW-0560">Oxidoreductase</keyword>
<dbReference type="Proteomes" id="UP001500620">
    <property type="component" value="Unassembled WGS sequence"/>
</dbReference>
<evidence type="ECO:0000256" key="2">
    <source>
        <dbReference type="ARBA" id="ARBA00022617"/>
    </source>
</evidence>
<name>A0ABP8DVP9_9ACTN</name>
<keyword evidence="2" id="KW-0349">Heme</keyword>
<dbReference type="InterPro" id="IPR036396">
    <property type="entry name" value="Cyt_P450_sf"/>
</dbReference>
<comment type="caution">
    <text evidence="7">The sequence shown here is derived from an EMBL/GenBank/DDBJ whole genome shotgun (WGS) entry which is preliminary data.</text>
</comment>
<dbReference type="InterPro" id="IPR050196">
    <property type="entry name" value="Cytochrome_P450_Monoox"/>
</dbReference>
<evidence type="ECO:0000256" key="6">
    <source>
        <dbReference type="ARBA" id="ARBA00023033"/>
    </source>
</evidence>
<protein>
    <recommendedName>
        <fullName evidence="9">Cytochrome P450</fullName>
    </recommendedName>
</protein>
<dbReference type="PANTHER" id="PTHR24291:SF50">
    <property type="entry name" value="BIFUNCTIONAL ALBAFLAVENONE MONOOXYGENASE_TERPENE SYNTHASE"/>
    <property type="match status" value="1"/>
</dbReference>
<keyword evidence="5" id="KW-0408">Iron</keyword>
<accession>A0ABP8DVP9</accession>
<evidence type="ECO:0000256" key="1">
    <source>
        <dbReference type="ARBA" id="ARBA00010617"/>
    </source>
</evidence>
<keyword evidence="6" id="KW-0503">Monooxygenase</keyword>
<reference evidence="8" key="1">
    <citation type="journal article" date="2019" name="Int. J. Syst. Evol. Microbiol.">
        <title>The Global Catalogue of Microorganisms (GCM) 10K type strain sequencing project: providing services to taxonomists for standard genome sequencing and annotation.</title>
        <authorList>
            <consortium name="The Broad Institute Genomics Platform"/>
            <consortium name="The Broad Institute Genome Sequencing Center for Infectious Disease"/>
            <person name="Wu L."/>
            <person name="Ma J."/>
        </authorList>
    </citation>
    <scope>NUCLEOTIDE SEQUENCE [LARGE SCALE GENOMIC DNA]</scope>
    <source>
        <strain evidence="8">JCM 17441</strain>
    </source>
</reference>
<evidence type="ECO:0000313" key="8">
    <source>
        <dbReference type="Proteomes" id="UP001500620"/>
    </source>
</evidence>
<dbReference type="SUPFAM" id="SSF48264">
    <property type="entry name" value="Cytochrome P450"/>
    <property type="match status" value="1"/>
</dbReference>
<proteinExistence type="inferred from homology"/>
<comment type="similarity">
    <text evidence="1">Belongs to the cytochrome P450 family.</text>
</comment>
<sequence length="123" mass="14304">MAARPDVVGEARIPRDARVLVSPNITLRMATFWERPDEFDPERFTAPRAEHWHRYAHYAFGSGWHLRLGQRPFDLYSQLIVATILRRFRLADPAIPEPQVVASQRPTVKVETRPLPRDRAFGF</sequence>
<keyword evidence="8" id="KW-1185">Reference proteome</keyword>
<keyword evidence="3" id="KW-0479">Metal-binding</keyword>
<dbReference type="PANTHER" id="PTHR24291">
    <property type="entry name" value="CYTOCHROME P450 FAMILY 4"/>
    <property type="match status" value="1"/>
</dbReference>
<dbReference type="Pfam" id="PF00067">
    <property type="entry name" value="p450"/>
    <property type="match status" value="1"/>
</dbReference>
<evidence type="ECO:0000256" key="5">
    <source>
        <dbReference type="ARBA" id="ARBA00023004"/>
    </source>
</evidence>
<organism evidence="7 8">
    <name type="scientific">Dactylosporangium darangshiense</name>
    <dbReference type="NCBI Taxonomy" id="579108"/>
    <lineage>
        <taxon>Bacteria</taxon>
        <taxon>Bacillati</taxon>
        <taxon>Actinomycetota</taxon>
        <taxon>Actinomycetes</taxon>
        <taxon>Micromonosporales</taxon>
        <taxon>Micromonosporaceae</taxon>
        <taxon>Dactylosporangium</taxon>
    </lineage>
</organism>
<evidence type="ECO:0000256" key="3">
    <source>
        <dbReference type="ARBA" id="ARBA00022723"/>
    </source>
</evidence>
<dbReference type="Gene3D" id="1.10.630.10">
    <property type="entry name" value="Cytochrome P450"/>
    <property type="match status" value="1"/>
</dbReference>